<dbReference type="PANTHER" id="PTHR43046">
    <property type="entry name" value="GDP-MANNOSE MANNOSYL HYDROLASE"/>
    <property type="match status" value="1"/>
</dbReference>
<keyword evidence="7" id="KW-1185">Reference proteome</keyword>
<evidence type="ECO:0000256" key="4">
    <source>
        <dbReference type="SAM" id="MobiDB-lite"/>
    </source>
</evidence>
<dbReference type="PROSITE" id="PS51462">
    <property type="entry name" value="NUDIX"/>
    <property type="match status" value="1"/>
</dbReference>
<dbReference type="GO" id="GO:0016787">
    <property type="term" value="F:hydrolase activity"/>
    <property type="evidence" value="ECO:0007669"/>
    <property type="project" value="UniProtKB-KW"/>
</dbReference>
<evidence type="ECO:0000313" key="7">
    <source>
        <dbReference type="Proteomes" id="UP000007947"/>
    </source>
</evidence>
<dbReference type="InterPro" id="IPR015797">
    <property type="entry name" value="NUDIX_hydrolase-like_dom_sf"/>
</dbReference>
<organism evidence="6 7">
    <name type="scientific">Microlunatus phosphovorus (strain ATCC 700054 / DSM 10555 / JCM 9379 / NBRC 101784 / NCIMB 13414 / VKM Ac-1990 / NM-1)</name>
    <dbReference type="NCBI Taxonomy" id="1032480"/>
    <lineage>
        <taxon>Bacteria</taxon>
        <taxon>Bacillati</taxon>
        <taxon>Actinomycetota</taxon>
        <taxon>Actinomycetes</taxon>
        <taxon>Propionibacteriales</taxon>
        <taxon>Propionibacteriaceae</taxon>
        <taxon>Microlunatus</taxon>
    </lineage>
</organism>
<dbReference type="eggNOG" id="COG1051">
    <property type="taxonomic scope" value="Bacteria"/>
</dbReference>
<dbReference type="SUPFAM" id="SSF55811">
    <property type="entry name" value="Nudix"/>
    <property type="match status" value="1"/>
</dbReference>
<evidence type="ECO:0000256" key="2">
    <source>
        <dbReference type="ARBA" id="ARBA00022801"/>
    </source>
</evidence>
<keyword evidence="3" id="KW-0460">Magnesium</keyword>
<accession>F5XIE2</accession>
<evidence type="ECO:0000313" key="6">
    <source>
        <dbReference type="EMBL" id="BAK35811.1"/>
    </source>
</evidence>
<dbReference type="Gene3D" id="3.90.79.10">
    <property type="entry name" value="Nucleoside Triphosphate Pyrophosphohydrolase"/>
    <property type="match status" value="1"/>
</dbReference>
<evidence type="ECO:0000256" key="1">
    <source>
        <dbReference type="ARBA" id="ARBA00001946"/>
    </source>
</evidence>
<dbReference type="CDD" id="cd04669">
    <property type="entry name" value="NUDIX_Hydrolase"/>
    <property type="match status" value="1"/>
</dbReference>
<evidence type="ECO:0000259" key="5">
    <source>
        <dbReference type="PROSITE" id="PS51462"/>
    </source>
</evidence>
<dbReference type="EMBL" id="AP012204">
    <property type="protein sequence ID" value="BAK35811.1"/>
    <property type="molecule type" value="Genomic_DNA"/>
</dbReference>
<dbReference type="HOGENOM" id="CLU_1813592_0_0_11"/>
<feature type="domain" description="Nudix hydrolase" evidence="5">
    <location>
        <begin position="4"/>
        <end position="140"/>
    </location>
</feature>
<protein>
    <recommendedName>
        <fullName evidence="5">Nudix hydrolase domain-containing protein</fullName>
    </recommendedName>
</protein>
<keyword evidence="2" id="KW-0378">Hydrolase</keyword>
<sequence length="142" mass="15833">MSRARDRAANVVLGPEQTLLVIRRVKESRRYCVLPGGGVEPNEQPADSALRELQEETGLVGQIDRKLWTVEHPDRVAHYYLTTVNTSAGMRLGGPERERIFVGQHLRAHVDSAGRSRSDEPAAGRDPAIVDRSRPPWMMIGL</sequence>
<dbReference type="PANTHER" id="PTHR43046:SF12">
    <property type="entry name" value="GDP-MANNOSE MANNOSYL HYDROLASE"/>
    <property type="match status" value="1"/>
</dbReference>
<dbReference type="AlphaFoldDB" id="F5XIE2"/>
<comment type="cofactor">
    <cofactor evidence="1">
        <name>Mg(2+)</name>
        <dbReference type="ChEBI" id="CHEBI:18420"/>
    </cofactor>
</comment>
<proteinExistence type="predicted"/>
<dbReference type="InterPro" id="IPR000086">
    <property type="entry name" value="NUDIX_hydrolase_dom"/>
</dbReference>
<name>F5XIE2_MICPN</name>
<feature type="region of interest" description="Disordered" evidence="4">
    <location>
        <begin position="111"/>
        <end position="134"/>
    </location>
</feature>
<gene>
    <name evidence="6" type="ordered locus">MLP_27970</name>
</gene>
<dbReference type="Pfam" id="PF00293">
    <property type="entry name" value="NUDIX"/>
    <property type="match status" value="1"/>
</dbReference>
<dbReference type="STRING" id="1032480.MLP_27970"/>
<dbReference type="KEGG" id="mph:MLP_27970"/>
<evidence type="ECO:0000256" key="3">
    <source>
        <dbReference type="ARBA" id="ARBA00022842"/>
    </source>
</evidence>
<dbReference type="Proteomes" id="UP000007947">
    <property type="component" value="Chromosome"/>
</dbReference>
<reference evidence="6 7" key="1">
    <citation type="submission" date="2011-05" db="EMBL/GenBank/DDBJ databases">
        <title>Whole genome sequence of Microlunatus phosphovorus NM-1.</title>
        <authorList>
            <person name="Hosoyama A."/>
            <person name="Sasaki K."/>
            <person name="Harada T."/>
            <person name="Igarashi R."/>
            <person name="Kawakoshi A."/>
            <person name="Sasagawa M."/>
            <person name="Fukada J."/>
            <person name="Nakamura S."/>
            <person name="Katano Y."/>
            <person name="Hanada S."/>
            <person name="Kamagata Y."/>
            <person name="Nakamura N."/>
            <person name="Yamazaki S."/>
            <person name="Fujita N."/>
        </authorList>
    </citation>
    <scope>NUCLEOTIDE SEQUENCE [LARGE SCALE GENOMIC DNA]</scope>
    <source>
        <strain evidence="7">ATCC 700054 / DSM 10555 / JCM 9379 / NBRC 101784 / NCIMB 13414 / VKM Ac-1990 / NM-1</strain>
    </source>
</reference>